<dbReference type="RefSeq" id="WP_217682922.1">
    <property type="nucleotide sequence ID" value="NZ_JAHRGL010000057.1"/>
</dbReference>
<feature type="chain" id="PRO_5047527374" evidence="1">
    <location>
        <begin position="22"/>
        <end position="150"/>
    </location>
</feature>
<keyword evidence="1" id="KW-0732">Signal</keyword>
<dbReference type="EMBL" id="JAHRGL010000057">
    <property type="protein sequence ID" value="MBV2134487.1"/>
    <property type="molecule type" value="Genomic_DNA"/>
</dbReference>
<gene>
    <name evidence="2" type="ORF">KRX52_17030</name>
</gene>
<feature type="signal peptide" evidence="1">
    <location>
        <begin position="1"/>
        <end position="21"/>
    </location>
</feature>
<sequence>MKKIIAATLFASAFVSAVANASGSATTTDVQLAAGTYKGIGSVTTDINLARKINILAIASRAGFVKNDFEATLSANVVAGVIDSAATNSMGVAAGSNKGYTVFTGSSVGGSVAQCGDPLPKTTANLAAAAIKAGVINLAAANGCGTVSGA</sequence>
<name>A0ABS6N098_9GAMM</name>
<reference evidence="2 3" key="1">
    <citation type="submission" date="2021-06" db="EMBL/GenBank/DDBJ databases">
        <title>Differences between aerobic and microaerobic xylene degrading microbial communities.</title>
        <authorList>
            <person name="Banerjee S."/>
            <person name="Tancsics A."/>
        </authorList>
    </citation>
    <scope>NUCLEOTIDE SEQUENCE [LARGE SCALE GENOMIC DNA]</scope>
    <source>
        <strain evidence="2 3">MAP12</strain>
    </source>
</reference>
<evidence type="ECO:0000256" key="1">
    <source>
        <dbReference type="SAM" id="SignalP"/>
    </source>
</evidence>
<dbReference type="Proteomes" id="UP000813068">
    <property type="component" value="Unassembled WGS sequence"/>
</dbReference>
<evidence type="ECO:0000313" key="3">
    <source>
        <dbReference type="Proteomes" id="UP000813068"/>
    </source>
</evidence>
<evidence type="ECO:0000313" key="2">
    <source>
        <dbReference type="EMBL" id="MBV2134487.1"/>
    </source>
</evidence>
<keyword evidence="3" id="KW-1185">Reference proteome</keyword>
<protein>
    <submittedName>
        <fullName evidence="2">Uncharacterized protein</fullName>
    </submittedName>
</protein>
<accession>A0ABS6N098</accession>
<comment type="caution">
    <text evidence="2">The sequence shown here is derived from an EMBL/GenBank/DDBJ whole genome shotgun (WGS) entry which is preliminary data.</text>
</comment>
<proteinExistence type="predicted"/>
<organism evidence="2 3">
    <name type="scientific">Geopseudomonas aromaticivorans</name>
    <dbReference type="NCBI Taxonomy" id="2849492"/>
    <lineage>
        <taxon>Bacteria</taxon>
        <taxon>Pseudomonadati</taxon>
        <taxon>Pseudomonadota</taxon>
        <taxon>Gammaproteobacteria</taxon>
        <taxon>Pseudomonadales</taxon>
        <taxon>Pseudomonadaceae</taxon>
        <taxon>Geopseudomonas</taxon>
    </lineage>
</organism>